<dbReference type="RefSeq" id="WP_073270596.1">
    <property type="nucleotide sequence ID" value="NZ_FQTU01000009.1"/>
</dbReference>
<evidence type="ECO:0000256" key="1">
    <source>
        <dbReference type="ARBA" id="ARBA00022723"/>
    </source>
</evidence>
<protein>
    <recommendedName>
        <fullName evidence="3">Aldoketomutase</fullName>
    </recommendedName>
    <alternativeName>
        <fullName evidence="2">Ketone-aldehyde mutase</fullName>
    </alternativeName>
    <alternativeName>
        <fullName evidence="4">Methylglyoxalase</fullName>
    </alternativeName>
    <alternativeName>
        <fullName evidence="5">S-D-lactoylglutathione methylglyoxal lyase</fullName>
    </alternativeName>
</protein>
<dbReference type="Proteomes" id="UP000184251">
    <property type="component" value="Unassembled WGS sequence"/>
</dbReference>
<sequence length="126" mass="14640">MKYEFVHTCIRVKNLEASVEFYENALGLKIVKKKDFPEHGFTLVYLADEDNNHEIELTYNYDREEPYTIGDGYSHIAMVVEDLEGSHKTHEEKGYKVTKLSGLPGSPAKFYFITDPDGYRIEIIRK</sequence>
<reference evidence="7 8" key="1">
    <citation type="submission" date="2016-11" db="EMBL/GenBank/DDBJ databases">
        <authorList>
            <person name="Jaros S."/>
            <person name="Januszkiewicz K."/>
            <person name="Wedrychowicz H."/>
        </authorList>
    </citation>
    <scope>NUCLEOTIDE SEQUENCE [LARGE SCALE GENOMIC DNA]</scope>
    <source>
        <strain evidence="7 8">DSM 14828</strain>
    </source>
</reference>
<dbReference type="STRING" id="1120975.SAMN02746064_01443"/>
<evidence type="ECO:0000313" key="8">
    <source>
        <dbReference type="Proteomes" id="UP000184251"/>
    </source>
</evidence>
<keyword evidence="8" id="KW-1185">Reference proteome</keyword>
<evidence type="ECO:0000313" key="7">
    <source>
        <dbReference type="EMBL" id="SHE90143.1"/>
    </source>
</evidence>
<evidence type="ECO:0000256" key="3">
    <source>
        <dbReference type="ARBA" id="ARBA00030892"/>
    </source>
</evidence>
<proteinExistence type="predicted"/>
<name>A0A1M4X9K0_9FIRM</name>
<dbReference type="GO" id="GO:0005737">
    <property type="term" value="C:cytoplasm"/>
    <property type="evidence" value="ECO:0007669"/>
    <property type="project" value="TreeGrafter"/>
</dbReference>
<dbReference type="PROSITE" id="PS00934">
    <property type="entry name" value="GLYOXALASE_I_1"/>
    <property type="match status" value="1"/>
</dbReference>
<dbReference type="Pfam" id="PF00903">
    <property type="entry name" value="Glyoxalase"/>
    <property type="match status" value="1"/>
</dbReference>
<dbReference type="PROSITE" id="PS51819">
    <property type="entry name" value="VOC"/>
    <property type="match status" value="1"/>
</dbReference>
<dbReference type="GO" id="GO:0046872">
    <property type="term" value="F:metal ion binding"/>
    <property type="evidence" value="ECO:0007669"/>
    <property type="project" value="UniProtKB-KW"/>
</dbReference>
<evidence type="ECO:0000256" key="2">
    <source>
        <dbReference type="ARBA" id="ARBA00030291"/>
    </source>
</evidence>
<keyword evidence="1" id="KW-0479">Metal-binding</keyword>
<gene>
    <name evidence="7" type="ORF">SAMN02746064_01443</name>
</gene>
<organism evidence="7 8">
    <name type="scientific">Alkalibacter saccharofermentans DSM 14828</name>
    <dbReference type="NCBI Taxonomy" id="1120975"/>
    <lineage>
        <taxon>Bacteria</taxon>
        <taxon>Bacillati</taxon>
        <taxon>Bacillota</taxon>
        <taxon>Clostridia</taxon>
        <taxon>Eubacteriales</taxon>
        <taxon>Eubacteriaceae</taxon>
        <taxon>Alkalibacter</taxon>
    </lineage>
</organism>
<keyword evidence="7" id="KW-0456">Lyase</keyword>
<evidence type="ECO:0000256" key="4">
    <source>
        <dbReference type="ARBA" id="ARBA00032460"/>
    </source>
</evidence>
<dbReference type="InterPro" id="IPR018146">
    <property type="entry name" value="Glyoxalase_1_CS"/>
</dbReference>
<dbReference type="AlphaFoldDB" id="A0A1M4X9K0"/>
<dbReference type="PANTHER" id="PTHR46036:SF5">
    <property type="entry name" value="LACTOYLGLUTATHIONE LYASE"/>
    <property type="match status" value="1"/>
</dbReference>
<dbReference type="OrthoDB" id="192739at2"/>
<dbReference type="PANTHER" id="PTHR46036">
    <property type="entry name" value="LACTOYLGLUTATHIONE LYASE"/>
    <property type="match status" value="1"/>
</dbReference>
<dbReference type="InterPro" id="IPR029068">
    <property type="entry name" value="Glyas_Bleomycin-R_OHBP_Dase"/>
</dbReference>
<dbReference type="InterPro" id="IPR004360">
    <property type="entry name" value="Glyas_Fos-R_dOase_dom"/>
</dbReference>
<feature type="domain" description="VOC" evidence="6">
    <location>
        <begin position="4"/>
        <end position="126"/>
    </location>
</feature>
<dbReference type="InterPro" id="IPR037523">
    <property type="entry name" value="VOC_core"/>
</dbReference>
<dbReference type="SUPFAM" id="SSF54593">
    <property type="entry name" value="Glyoxalase/Bleomycin resistance protein/Dihydroxybiphenyl dioxygenase"/>
    <property type="match status" value="1"/>
</dbReference>
<evidence type="ECO:0000256" key="5">
    <source>
        <dbReference type="ARBA" id="ARBA00033298"/>
    </source>
</evidence>
<dbReference type="EMBL" id="FQTU01000009">
    <property type="protein sequence ID" value="SHE90143.1"/>
    <property type="molecule type" value="Genomic_DNA"/>
</dbReference>
<dbReference type="GO" id="GO:0004462">
    <property type="term" value="F:lactoylglutathione lyase activity"/>
    <property type="evidence" value="ECO:0007669"/>
    <property type="project" value="InterPro"/>
</dbReference>
<accession>A0A1M4X9K0</accession>
<dbReference type="GO" id="GO:0019243">
    <property type="term" value="P:methylglyoxal catabolic process to D-lactate via S-lactoyl-glutathione"/>
    <property type="evidence" value="ECO:0007669"/>
    <property type="project" value="TreeGrafter"/>
</dbReference>
<evidence type="ECO:0000259" key="6">
    <source>
        <dbReference type="PROSITE" id="PS51819"/>
    </source>
</evidence>
<dbReference type="Gene3D" id="3.10.180.10">
    <property type="entry name" value="2,3-Dihydroxybiphenyl 1,2-Dioxygenase, domain 1"/>
    <property type="match status" value="1"/>
</dbReference>